<reference evidence="1 2" key="1">
    <citation type="journal article" date="2021" name="Front. Genet.">
        <title>Chromosome-Level Genome Assembly Reveals Significant Gene Expansion in the Toll and IMD Signaling Pathways of Dendrolimus kikuchii.</title>
        <authorList>
            <person name="Zhou J."/>
            <person name="Wu P."/>
            <person name="Xiong Z."/>
            <person name="Liu N."/>
            <person name="Zhao N."/>
            <person name="Ji M."/>
            <person name="Qiu Y."/>
            <person name="Yang B."/>
        </authorList>
    </citation>
    <scope>NUCLEOTIDE SEQUENCE [LARGE SCALE GENOMIC DNA]</scope>
    <source>
        <strain evidence="1">Ann1</strain>
    </source>
</reference>
<proteinExistence type="predicted"/>
<comment type="caution">
    <text evidence="1">The sequence shown here is derived from an EMBL/GenBank/DDBJ whole genome shotgun (WGS) entry which is preliminary data.</text>
</comment>
<dbReference type="Proteomes" id="UP000824533">
    <property type="component" value="Linkage Group LG10"/>
</dbReference>
<protein>
    <submittedName>
        <fullName evidence="1">Uncharacterized protein</fullName>
    </submittedName>
</protein>
<sequence>MAGVLFLVCIPRKEHERDLKISDKTMVIHKKDKSKASPKLFKNSHQSFENYQQADVNNVIISKCKSTDCLHTNDVVEGLYTTRSEININIEAENNKGYLKTSWDEIKQVIKPRKNKLKINRPVRGVDIRDAFHSDTPLETIVEEIVERLGIQNAAWTLTKDNKFWQVTFGLGSGGLCEELLQVLKTFGIGSRYRSSVSVVPCALYYQSNENDTQPQVYNEDQSPWSRFSSSVRARNNLAQVVHDVRNEGTLTFDWLFLLLVAAFVAAIGLIENSTVILVASMLISPLMAPITAGTLGTAVKDSSLQQMGVKLEMFGLFLCLVIGFIFGLGICAIDNRYNVIDDWPTYEMTSRCELRSLWVGVLIAIPSGAAVALAVLSEYTASLVGVAISASLLPPAVNAGLLWAMSLVRLLFPTDESRWSIAQPGDLALLGTASLCLTLLNIVCIFLAGVAVYKIKKVYPLNTRDIWWWKVNQTLMKFSKNVNELECSNEINNYRQWSNDTNELIEPNKLSNKPKCIGLIQGDTITYRRPHPNFRRLRAQNFEPYCLQKEENGESYIPLDPEILMNRDKLNAENINKLQRQNNFAKNTPLKSLNQPGYEQGSFEARATIEPSFSFTVDSKNCGKMAETTCFSV</sequence>
<evidence type="ECO:0000313" key="2">
    <source>
        <dbReference type="Proteomes" id="UP000824533"/>
    </source>
</evidence>
<organism evidence="1 2">
    <name type="scientific">Dendrolimus kikuchii</name>
    <dbReference type="NCBI Taxonomy" id="765133"/>
    <lineage>
        <taxon>Eukaryota</taxon>
        <taxon>Metazoa</taxon>
        <taxon>Ecdysozoa</taxon>
        <taxon>Arthropoda</taxon>
        <taxon>Hexapoda</taxon>
        <taxon>Insecta</taxon>
        <taxon>Pterygota</taxon>
        <taxon>Neoptera</taxon>
        <taxon>Endopterygota</taxon>
        <taxon>Lepidoptera</taxon>
        <taxon>Glossata</taxon>
        <taxon>Ditrysia</taxon>
        <taxon>Bombycoidea</taxon>
        <taxon>Lasiocampidae</taxon>
        <taxon>Dendrolimus</taxon>
    </lineage>
</organism>
<gene>
    <name evidence="1" type="ORF">K1T71_006007</name>
</gene>
<dbReference type="EMBL" id="CM034396">
    <property type="protein sequence ID" value="KAJ0178184.1"/>
    <property type="molecule type" value="Genomic_DNA"/>
</dbReference>
<keyword evidence="2" id="KW-1185">Reference proteome</keyword>
<name>A0ACC1D2N0_9NEOP</name>
<accession>A0ACC1D2N0</accession>
<evidence type="ECO:0000313" key="1">
    <source>
        <dbReference type="EMBL" id="KAJ0178184.1"/>
    </source>
</evidence>